<protein>
    <submittedName>
        <fullName evidence="11">Polyketide synthase</fullName>
    </submittedName>
</protein>
<dbReference type="InterPro" id="IPR016039">
    <property type="entry name" value="Thiolase-like"/>
</dbReference>
<dbReference type="GO" id="GO:0005737">
    <property type="term" value="C:cytoplasm"/>
    <property type="evidence" value="ECO:0007669"/>
    <property type="project" value="TreeGrafter"/>
</dbReference>
<dbReference type="PROSITE" id="PS52004">
    <property type="entry name" value="KS3_2"/>
    <property type="match status" value="1"/>
</dbReference>
<evidence type="ECO:0000256" key="2">
    <source>
        <dbReference type="ARBA" id="ARBA00004792"/>
    </source>
</evidence>
<evidence type="ECO:0000256" key="3">
    <source>
        <dbReference type="ARBA" id="ARBA00011881"/>
    </source>
</evidence>
<evidence type="ECO:0000256" key="10">
    <source>
        <dbReference type="SAM" id="MobiDB-lite"/>
    </source>
</evidence>
<dbReference type="InterPro" id="IPR001597">
    <property type="entry name" value="ArAA_b-elim_lyase/Thr_aldolase"/>
</dbReference>
<feature type="compositionally biased region" description="Low complexity" evidence="10">
    <location>
        <begin position="816"/>
        <end position="828"/>
    </location>
</feature>
<dbReference type="GO" id="GO:0006520">
    <property type="term" value="P:amino acid metabolic process"/>
    <property type="evidence" value="ECO:0007669"/>
    <property type="project" value="InterPro"/>
</dbReference>
<keyword evidence="8" id="KW-0663">Pyridoxal phosphate</keyword>
<dbReference type="InterPro" id="IPR015422">
    <property type="entry name" value="PyrdxlP-dep_Trfase_small"/>
</dbReference>
<evidence type="ECO:0000256" key="8">
    <source>
        <dbReference type="ARBA" id="ARBA00022898"/>
    </source>
</evidence>
<evidence type="ECO:0000256" key="9">
    <source>
        <dbReference type="RuleBase" id="RU003694"/>
    </source>
</evidence>
<dbReference type="Pfam" id="PF22336">
    <property type="entry name" value="RhiE-like_linker"/>
    <property type="match status" value="1"/>
</dbReference>
<dbReference type="GO" id="GO:0016829">
    <property type="term" value="F:lyase activity"/>
    <property type="evidence" value="ECO:0007669"/>
    <property type="project" value="InterPro"/>
</dbReference>
<dbReference type="SUPFAM" id="SSF53901">
    <property type="entry name" value="Thiolase-like"/>
    <property type="match status" value="1"/>
</dbReference>
<keyword evidence="9" id="KW-0808">Transferase</keyword>
<keyword evidence="5" id="KW-0963">Cytoplasm</keyword>
<reference evidence="12" key="1">
    <citation type="submission" date="2017-09" db="EMBL/GenBank/DDBJ databases">
        <title>FDA dAtabase for Regulatory Grade micrObial Sequences (FDA-ARGOS): Supporting development and validation of Infectious Disease Dx tests.</title>
        <authorList>
            <person name="Minogue T."/>
            <person name="Wolcott M."/>
            <person name="Wasieloski L."/>
            <person name="Aguilar W."/>
            <person name="Moore D."/>
            <person name="Tallon L."/>
            <person name="Sadzewicz L."/>
            <person name="Ott S."/>
            <person name="Zhao X."/>
            <person name="Nagaraj S."/>
            <person name="Vavikolanu K."/>
            <person name="Aluvathingal J."/>
            <person name="Nadendla S."/>
            <person name="Sichtig H."/>
        </authorList>
    </citation>
    <scope>NUCLEOTIDE SEQUENCE [LARGE SCALE GENOMIC DNA]</scope>
    <source>
        <strain evidence="12">FDAARGOS_390</strain>
    </source>
</reference>
<dbReference type="Gene3D" id="3.90.1150.10">
    <property type="entry name" value="Aspartate Aminotransferase, domain 1"/>
    <property type="match status" value="1"/>
</dbReference>
<evidence type="ECO:0000256" key="6">
    <source>
        <dbReference type="ARBA" id="ARBA00022553"/>
    </source>
</evidence>
<dbReference type="Pfam" id="PF00109">
    <property type="entry name" value="ketoacyl-synt"/>
    <property type="match status" value="1"/>
</dbReference>
<dbReference type="InterPro" id="IPR014031">
    <property type="entry name" value="Ketoacyl_synth_C"/>
</dbReference>
<dbReference type="Gene3D" id="3.40.47.10">
    <property type="match status" value="1"/>
</dbReference>
<dbReference type="GO" id="GO:0071770">
    <property type="term" value="P:DIM/DIP cell wall layer assembly"/>
    <property type="evidence" value="ECO:0007669"/>
    <property type="project" value="TreeGrafter"/>
</dbReference>
<dbReference type="Pfam" id="PF02801">
    <property type="entry name" value="Ketoacyl-synt_C"/>
    <property type="match status" value="1"/>
</dbReference>
<dbReference type="PANTHER" id="PTHR43775:SF37">
    <property type="entry name" value="SI:DKEY-61P9.11"/>
    <property type="match status" value="1"/>
</dbReference>
<evidence type="ECO:0000256" key="4">
    <source>
        <dbReference type="ARBA" id="ARBA00022450"/>
    </source>
</evidence>
<comment type="cofactor">
    <cofactor evidence="1">
        <name>pyridoxal 5'-phosphate</name>
        <dbReference type="ChEBI" id="CHEBI:597326"/>
    </cofactor>
</comment>
<dbReference type="SUPFAM" id="SSF55729">
    <property type="entry name" value="Acyl-CoA N-acyltransferases (Nat)"/>
    <property type="match status" value="1"/>
</dbReference>
<dbReference type="InterPro" id="IPR015421">
    <property type="entry name" value="PyrdxlP-dep_Trfase_major"/>
</dbReference>
<sequence>MQATYSEEIVAGTVEPAPPAGFRFVDKAAIRGEPALAARLAARKGSEHQDGVFLDLWPSIFLSDAHDDHIHVLRDRGLLFVTRYVGPPEREPALLAVLHRHARAEGRALCYLDMSNRRKPDIERECGLLSTPLGVVQTIDDIGAFGIEGARMRKLRYLVSKFGRDAACRVVEYTEPTPEIDSEIRAVMAAWSREKGVVNKVDAILADMRVGNLLKRYRVYLTYLGERLQNVVVLSHIDDGYITDQEYFLPDMPLGGTEYAYVTIIGLLKAQGYRKFSLGLTWGLFEPKEGFSDVEGWALVNRTEGQLARIFQRGVQNHQYKNKYDPAEYPLYLYRSADSRPQIIKQCMGQFFRSGVPYEEIARQIEADEAALGAARGEPPAAVDAKDAVEPVRAEPAAMPAASPAADGPDAFFDATAVDPAGIRLDLVSDSWAHLGYPFVRERARRLLAGLVSPDPERGAPGRLLGMEHSVLTTSGRGAERVFFSLFPARRRTILQNIPFFSTRHNAVKAGFVPLEIPDPRALDAQCREIFRGGIDMARLRARLDEQADDIAMVMIELCNNAAGGYPSSLAQLTEVSALCRARGVPLVLDITRILRNAELIRRHEPGRAAFGLWQTVAAITACADVVMGSLCKDFGLGAGGILAAHDARLIGRARRYAEIEGALLDHLQTQLACASFGEREALERAVSTQLDFAARLGEALAARGVPALLPVPGHCVLVPADAVPGYAGYRHPREALLRVLYERHGVRAGIHLPGSGEARVLERCIRLALPIGLPEAAREAGHPDELAARLAEALAASVPDAPAARVDLPDLLHAPAGAGARPPGVDAGMDHGAAGSSEPANRAVDGPGRRAGRHVAGEPEAIAIVGMAGRFPGAGELSAFWRNLVEGGEAISEIPAERWDWREHYHPDPEQAVRLRKSYGKWGGFLDEVDCFDPLFFWMAPRRIAMIDPQERLFLEECWKALEDAGYPPARLDAALRERTGVFGGLSKHGYSLYAAQYAGTQPHTSPASMVGRVSHFFDLKGPSVAIDNHCASSLVAVHEACEYLRHGGGELAIAGGVSLCLHPSGHLQLSLVRMLSRDASSAAFGAGGSGYVPGEGVGVVVLKRLAQAVADGDPVHAVIRAGALSHNGRMRYYGQPDAAGQAAAIRAALASADLDPRSISYIEAAASGVEGSDAVEMAALTEVFGERRGTTGDYAIGSVKPAIGHGEASSGMAQLMRAALSLSHATLTPTRLPARLSPAIDFERLPFRLATRARPWEPVSVDGQPVPRRAGVTAIGNGVNAHLVLEEWTGAADAPPPAGSSDAPHLFVLSAQDRARLAAYVERWIAFLEQGPVPDFARMLRTLQSAREPMAARLAVAVADRDDLLSVLRAWRAAGGMDGAGVPRLHLGTARRRAVAGAAPVTATAGLDALAAAWVGGQAIAWDTLYPAGAWRRTGGLPTYPFARERYWISDAVASASGSPQGEPASARHD</sequence>
<comment type="subunit">
    <text evidence="3">Homotetramer.</text>
</comment>
<keyword evidence="7" id="KW-0677">Repeat</keyword>
<dbReference type="PANTHER" id="PTHR43775">
    <property type="entry name" value="FATTY ACID SYNTHASE"/>
    <property type="match status" value="1"/>
</dbReference>
<dbReference type="GO" id="GO:0005886">
    <property type="term" value="C:plasma membrane"/>
    <property type="evidence" value="ECO:0007669"/>
    <property type="project" value="TreeGrafter"/>
</dbReference>
<dbReference type="CDD" id="cd00833">
    <property type="entry name" value="PKS"/>
    <property type="match status" value="1"/>
</dbReference>
<evidence type="ECO:0000256" key="1">
    <source>
        <dbReference type="ARBA" id="ARBA00001933"/>
    </source>
</evidence>
<dbReference type="SUPFAM" id="SSF53383">
    <property type="entry name" value="PLP-dependent transferases"/>
    <property type="match status" value="1"/>
</dbReference>
<evidence type="ECO:0000313" key="11">
    <source>
        <dbReference type="EMBL" id="PEH41361.1"/>
    </source>
</evidence>
<accession>A0A2A7SCQ5</accession>
<comment type="pathway">
    <text evidence="2">Antibiotic biosynthesis.</text>
</comment>
<dbReference type="RefSeq" id="WP_096752326.1">
    <property type="nucleotide sequence ID" value="NZ_CADEPO010000007.1"/>
</dbReference>
<organism evidence="11 12">
    <name type="scientific">Burkholderia gladioli</name>
    <name type="common">Pseudomonas marginata</name>
    <name type="synonym">Phytomonas marginata</name>
    <dbReference type="NCBI Taxonomy" id="28095"/>
    <lineage>
        <taxon>Bacteria</taxon>
        <taxon>Pseudomonadati</taxon>
        <taxon>Pseudomonadota</taxon>
        <taxon>Betaproteobacteria</taxon>
        <taxon>Burkholderiales</taxon>
        <taxon>Burkholderiaceae</taxon>
        <taxon>Burkholderia</taxon>
    </lineage>
</organism>
<evidence type="ECO:0000256" key="7">
    <source>
        <dbReference type="ARBA" id="ARBA00022737"/>
    </source>
</evidence>
<name>A0A2A7SCQ5_BURGA</name>
<evidence type="ECO:0000256" key="5">
    <source>
        <dbReference type="ARBA" id="ARBA00022490"/>
    </source>
</evidence>
<comment type="similarity">
    <text evidence="9">Belongs to the thiolase-like superfamily. Beta-ketoacyl-ACP synthases family.</text>
</comment>
<keyword evidence="6" id="KW-0597">Phosphoprotein</keyword>
<proteinExistence type="inferred from homology"/>
<dbReference type="InterPro" id="IPR024320">
    <property type="entry name" value="LPG_synthase_C"/>
</dbReference>
<dbReference type="InterPro" id="IPR054514">
    <property type="entry name" value="RhiE-like_linker"/>
</dbReference>
<dbReference type="Gene3D" id="3.40.640.10">
    <property type="entry name" value="Type I PLP-dependent aspartate aminotransferase-like (Major domain)"/>
    <property type="match status" value="1"/>
</dbReference>
<dbReference type="Pfam" id="PF09924">
    <property type="entry name" value="LPG_synthase_C"/>
    <property type="match status" value="1"/>
</dbReference>
<dbReference type="InterPro" id="IPR014030">
    <property type="entry name" value="Ketoacyl_synth_N"/>
</dbReference>
<dbReference type="InterPro" id="IPR016181">
    <property type="entry name" value="Acyl_CoA_acyltransferase"/>
</dbReference>
<dbReference type="SMART" id="SM00825">
    <property type="entry name" value="PKS_KS"/>
    <property type="match status" value="1"/>
</dbReference>
<keyword evidence="4" id="KW-0596">Phosphopantetheine</keyword>
<dbReference type="InterPro" id="IPR015424">
    <property type="entry name" value="PyrdxlP-dep_Trfase"/>
</dbReference>
<dbReference type="Pfam" id="PF01212">
    <property type="entry name" value="Beta_elim_lyase"/>
    <property type="match status" value="1"/>
</dbReference>
<dbReference type="Proteomes" id="UP000220629">
    <property type="component" value="Unassembled WGS sequence"/>
</dbReference>
<dbReference type="InterPro" id="IPR020841">
    <property type="entry name" value="PKS_Beta-ketoAc_synthase_dom"/>
</dbReference>
<dbReference type="GO" id="GO:0006633">
    <property type="term" value="P:fatty acid biosynthetic process"/>
    <property type="evidence" value="ECO:0007669"/>
    <property type="project" value="TreeGrafter"/>
</dbReference>
<evidence type="ECO:0000313" key="12">
    <source>
        <dbReference type="Proteomes" id="UP000220629"/>
    </source>
</evidence>
<dbReference type="Gene3D" id="1.10.1240.100">
    <property type="match status" value="1"/>
</dbReference>
<dbReference type="GO" id="GO:0004312">
    <property type="term" value="F:fatty acid synthase activity"/>
    <property type="evidence" value="ECO:0007669"/>
    <property type="project" value="TreeGrafter"/>
</dbReference>
<dbReference type="EMBL" id="PDDY01000001">
    <property type="protein sequence ID" value="PEH41361.1"/>
    <property type="molecule type" value="Genomic_DNA"/>
</dbReference>
<dbReference type="InterPro" id="IPR050091">
    <property type="entry name" value="PKS_NRPS_Biosynth_Enz"/>
</dbReference>
<comment type="caution">
    <text evidence="11">The sequence shown here is derived from an EMBL/GenBank/DDBJ whole genome shotgun (WGS) entry which is preliminary data.</text>
</comment>
<feature type="region of interest" description="Disordered" evidence="10">
    <location>
        <begin position="816"/>
        <end position="854"/>
    </location>
</feature>
<gene>
    <name evidence="11" type="ORF">CRM94_03835</name>
</gene>